<dbReference type="GO" id="GO:0016705">
    <property type="term" value="F:oxidoreductase activity, acting on paired donors, with incorporation or reduction of molecular oxygen"/>
    <property type="evidence" value="ECO:0007669"/>
    <property type="project" value="InterPro"/>
</dbReference>
<dbReference type="InterPro" id="IPR036661">
    <property type="entry name" value="Luciferase-like_sf"/>
</dbReference>
<dbReference type="Pfam" id="PF00296">
    <property type="entry name" value="Bac_luciferase"/>
    <property type="match status" value="1"/>
</dbReference>
<keyword evidence="4" id="KW-1185">Reference proteome</keyword>
<dbReference type="SUPFAM" id="SSF51679">
    <property type="entry name" value="Bacterial luciferase-like"/>
    <property type="match status" value="1"/>
</dbReference>
<evidence type="ECO:0000313" key="3">
    <source>
        <dbReference type="EMBL" id="QFU75700.1"/>
    </source>
</evidence>
<keyword evidence="1" id="KW-0560">Oxidoreductase</keyword>
<reference evidence="3 4" key="1">
    <citation type="submission" date="2019-02" db="EMBL/GenBank/DDBJ databases">
        <authorList>
            <person name="Li S.-H."/>
        </authorList>
    </citation>
    <scope>NUCLEOTIDE SEQUENCE [LARGE SCALE GENOMIC DNA]</scope>
    <source>
        <strain evidence="3 4">IMCC14385</strain>
    </source>
</reference>
<dbReference type="InterPro" id="IPR022378">
    <property type="entry name" value="F420_OxRdatse_MSMEG2249_pred"/>
</dbReference>
<dbReference type="PANTHER" id="PTHR43244">
    <property type="match status" value="1"/>
</dbReference>
<dbReference type="EMBL" id="CP036422">
    <property type="protein sequence ID" value="QFU75700.1"/>
    <property type="molecule type" value="Genomic_DNA"/>
</dbReference>
<evidence type="ECO:0000256" key="1">
    <source>
        <dbReference type="ARBA" id="ARBA00023002"/>
    </source>
</evidence>
<gene>
    <name evidence="3" type="ORF">EY643_08545</name>
</gene>
<dbReference type="PANTHER" id="PTHR43244:SF1">
    <property type="entry name" value="5,10-METHYLENETETRAHYDROMETHANOPTERIN REDUCTASE"/>
    <property type="match status" value="1"/>
</dbReference>
<dbReference type="Gene3D" id="3.20.20.30">
    <property type="entry name" value="Luciferase-like domain"/>
    <property type="match status" value="1"/>
</dbReference>
<dbReference type="OrthoDB" id="5723777at2"/>
<dbReference type="RefSeq" id="WP_152661807.1">
    <property type="nucleotide sequence ID" value="NZ_CP036422.1"/>
</dbReference>
<name>A0A5P9NIN8_9GAMM</name>
<dbReference type="CDD" id="cd01097">
    <property type="entry name" value="Tetrahydromethanopterin_reductase"/>
    <property type="match status" value="1"/>
</dbReference>
<dbReference type="InterPro" id="IPR050564">
    <property type="entry name" value="F420-G6PD/mer"/>
</dbReference>
<sequence length="352" mass="38285">MSQQEFPELGCYLLPGHTKTPRDALTEARHAEDLGLGKAWLSERFDVKDAGVICSGALAVTERIHVATAATNLHTRHPMVLATMCSSLHYMSDGRFELGLARGVAIRNQLMGLDTVTNKQMVDGLDILRTLWRGEKVMSYEGPMGNLPYLNPGDWLDADIPIYFVGFGPKSLSLAGKHFDGAHLHTFITPKGLENARKAVDGGAGEVGRSTEDLKICSVMATVLNPSREDHLRKIVGRMATYMQAAGYAEMLVSLNEWDPQVLTDFRADAEVSSMLGGIDSVATLEQLEHFETLIPTEWLSAAAVGSAEDCAQRIYEELQNGADEVCIHGSTPAEFAPVVDAYRSIKHGKGG</sequence>
<protein>
    <submittedName>
        <fullName evidence="3">TIGR03857 family LLM class F420-dependent oxidoreductase</fullName>
    </submittedName>
</protein>
<feature type="domain" description="Luciferase-like" evidence="2">
    <location>
        <begin position="19"/>
        <end position="321"/>
    </location>
</feature>
<evidence type="ECO:0000313" key="4">
    <source>
        <dbReference type="Proteomes" id="UP000326287"/>
    </source>
</evidence>
<organism evidence="3 4">
    <name type="scientific">Halioglobus maricola</name>
    <dbReference type="NCBI Taxonomy" id="2601894"/>
    <lineage>
        <taxon>Bacteria</taxon>
        <taxon>Pseudomonadati</taxon>
        <taxon>Pseudomonadota</taxon>
        <taxon>Gammaproteobacteria</taxon>
        <taxon>Cellvibrionales</taxon>
        <taxon>Halieaceae</taxon>
        <taxon>Halioglobus</taxon>
    </lineage>
</organism>
<dbReference type="AlphaFoldDB" id="A0A5P9NIN8"/>
<dbReference type="KEGG" id="halc:EY643_08545"/>
<accession>A0A5P9NIN8</accession>
<dbReference type="Proteomes" id="UP000326287">
    <property type="component" value="Chromosome"/>
</dbReference>
<proteinExistence type="predicted"/>
<dbReference type="NCBIfam" id="TIGR03857">
    <property type="entry name" value="F420_MSMEG_2249"/>
    <property type="match status" value="1"/>
</dbReference>
<evidence type="ECO:0000259" key="2">
    <source>
        <dbReference type="Pfam" id="PF00296"/>
    </source>
</evidence>
<dbReference type="InterPro" id="IPR011251">
    <property type="entry name" value="Luciferase-like_dom"/>
</dbReference>